<evidence type="ECO:0000313" key="2">
    <source>
        <dbReference type="EMBL" id="GFR27109.1"/>
    </source>
</evidence>
<accession>A0A8X6IRF8</accession>
<feature type="region of interest" description="Disordered" evidence="1">
    <location>
        <begin position="1"/>
        <end position="22"/>
    </location>
</feature>
<feature type="region of interest" description="Disordered" evidence="1">
    <location>
        <begin position="44"/>
        <end position="64"/>
    </location>
</feature>
<gene>
    <name evidence="2" type="ORF">TNCT_250871</name>
</gene>
<name>A0A8X6IRF8_TRICU</name>
<protein>
    <submittedName>
        <fullName evidence="2">Uncharacterized protein</fullName>
    </submittedName>
</protein>
<dbReference type="Proteomes" id="UP000887116">
    <property type="component" value="Unassembled WGS sequence"/>
</dbReference>
<sequence>MERQRPCIGETNGPPTHRLDLTEEPWVDSPACFTTQGRWVESALRNPSTARQRPCVGGTNGPTTQRLDMTVGPWVDLPVCFTAQGLWVEIALPNPSTAR</sequence>
<dbReference type="EMBL" id="BMAO01028743">
    <property type="protein sequence ID" value="GFR27109.1"/>
    <property type="molecule type" value="Genomic_DNA"/>
</dbReference>
<reference evidence="2" key="1">
    <citation type="submission" date="2020-07" db="EMBL/GenBank/DDBJ databases">
        <title>Multicomponent nature underlies the extraordinary mechanical properties of spider dragline silk.</title>
        <authorList>
            <person name="Kono N."/>
            <person name="Nakamura H."/>
            <person name="Mori M."/>
            <person name="Yoshida Y."/>
            <person name="Ohtoshi R."/>
            <person name="Malay A.D."/>
            <person name="Moran D.A.P."/>
            <person name="Tomita M."/>
            <person name="Numata K."/>
            <person name="Arakawa K."/>
        </authorList>
    </citation>
    <scope>NUCLEOTIDE SEQUENCE</scope>
</reference>
<dbReference type="AlphaFoldDB" id="A0A8X6IRF8"/>
<evidence type="ECO:0000313" key="3">
    <source>
        <dbReference type="Proteomes" id="UP000887116"/>
    </source>
</evidence>
<keyword evidence="3" id="KW-1185">Reference proteome</keyword>
<proteinExistence type="predicted"/>
<organism evidence="2 3">
    <name type="scientific">Trichonephila clavata</name>
    <name type="common">Joro spider</name>
    <name type="synonym">Nephila clavata</name>
    <dbReference type="NCBI Taxonomy" id="2740835"/>
    <lineage>
        <taxon>Eukaryota</taxon>
        <taxon>Metazoa</taxon>
        <taxon>Ecdysozoa</taxon>
        <taxon>Arthropoda</taxon>
        <taxon>Chelicerata</taxon>
        <taxon>Arachnida</taxon>
        <taxon>Araneae</taxon>
        <taxon>Araneomorphae</taxon>
        <taxon>Entelegynae</taxon>
        <taxon>Araneoidea</taxon>
        <taxon>Nephilidae</taxon>
        <taxon>Trichonephila</taxon>
    </lineage>
</organism>
<comment type="caution">
    <text evidence="2">The sequence shown here is derived from an EMBL/GenBank/DDBJ whole genome shotgun (WGS) entry which is preliminary data.</text>
</comment>
<evidence type="ECO:0000256" key="1">
    <source>
        <dbReference type="SAM" id="MobiDB-lite"/>
    </source>
</evidence>